<dbReference type="Proteomes" id="UP001232536">
    <property type="component" value="Unassembled WGS sequence"/>
</dbReference>
<dbReference type="EMBL" id="JAUQYP010000001">
    <property type="protein sequence ID" value="MDO8108241.1"/>
    <property type="molecule type" value="Genomic_DNA"/>
</dbReference>
<dbReference type="InterPro" id="IPR023302">
    <property type="entry name" value="Pept_S9A_N"/>
</dbReference>
<feature type="domain" description="Peptidase S9A N-terminal" evidence="5">
    <location>
        <begin position="2"/>
        <end position="225"/>
    </location>
</feature>
<gene>
    <name evidence="6" type="ORF">Q6348_13655</name>
</gene>
<dbReference type="InterPro" id="IPR001375">
    <property type="entry name" value="Peptidase_S9_cat"/>
</dbReference>
<keyword evidence="1" id="KW-0645">Protease</keyword>
<evidence type="ECO:0000313" key="6">
    <source>
        <dbReference type="EMBL" id="MDO8108241.1"/>
    </source>
</evidence>
<dbReference type="SUPFAM" id="SSF53474">
    <property type="entry name" value="alpha/beta-Hydrolases"/>
    <property type="match status" value="1"/>
</dbReference>
<sequence length="688" mass="75341">MDHAAPDAASDPYAWLEAVDGDRAMAWVRERNAETLSGLASTPGFAATRDAIREVLDSPDKIPDVSLVGDRLYNLWRDAEHPRGLWRRTTWESYRTASPDWEVVLDLDALNAAEGEDWVWHGATVLRPDHRRALVALSHGGSDADVTRELDLVERTWVTPPGGFYRPEAKGGLAWVDQDTVLVTTDLGPGTTTTSGYPRTVRLWRRGTPLAEAEEIFAAHEDDLAVDAWHDPTPGFSRELVRRAIDFYSSELHLRRPDGTLVRVDVPLSAETSVHREWLLIQLREPWTVAGAAHATGSLLATPLEDWLAGRRELTVVFVPTATTSLAGLTWTRHHLVMTVLEDVRSQVHVLTPPEPARASVPWPAEALPGQEDLVTTTARSVDRIESDAVWLVSTGFTTPTTLSVQEVGAPTGPEALKSAPAFFDARGVTVAQHFAESADGTQIPYFLVRGRDAPTDGTAPTLLYGYGGFEISLLPSYSGTLGRAWLADGGVYALANIRGGGEYGPAWHQAALREHRHRAYQDFAAVAQDLVRRGVTSPEHLGVQGGSNGGLLTGNVLTQYPDLVGAVVIQVPLADMRRYSHLLAGASWMAEYGDPDDPEDWEFIRTFSPYHLLDATQDYPPVLVTTSTRDDRVHPGHARKLAAWLRDHGKDVTYYENVEGGHGGAADNGQAAFMAALAYRFLARRLA</sequence>
<evidence type="ECO:0000256" key="3">
    <source>
        <dbReference type="ARBA" id="ARBA00022825"/>
    </source>
</evidence>
<reference evidence="6 7" key="1">
    <citation type="submission" date="2023-07" db="EMBL/GenBank/DDBJ databases">
        <title>Description of novel actinomycetes strains, isolated from tidal flat sediment.</title>
        <authorList>
            <person name="Lu C."/>
        </authorList>
    </citation>
    <scope>NUCLEOTIDE SEQUENCE [LARGE SCALE GENOMIC DNA]</scope>
    <source>
        <strain evidence="6 7">SYSU T00b441</strain>
    </source>
</reference>
<dbReference type="PANTHER" id="PTHR42881">
    <property type="entry name" value="PROLYL ENDOPEPTIDASE"/>
    <property type="match status" value="1"/>
</dbReference>
<dbReference type="SUPFAM" id="SSF50993">
    <property type="entry name" value="Peptidase/esterase 'gauge' domain"/>
    <property type="match status" value="1"/>
</dbReference>
<dbReference type="InterPro" id="IPR002470">
    <property type="entry name" value="Peptidase_S9A"/>
</dbReference>
<dbReference type="InterPro" id="IPR029058">
    <property type="entry name" value="AB_hydrolase_fold"/>
</dbReference>
<dbReference type="PRINTS" id="PR00862">
    <property type="entry name" value="PROLIGOPTASE"/>
</dbReference>
<evidence type="ECO:0000256" key="2">
    <source>
        <dbReference type="ARBA" id="ARBA00022801"/>
    </source>
</evidence>
<evidence type="ECO:0000259" key="4">
    <source>
        <dbReference type="Pfam" id="PF00326"/>
    </source>
</evidence>
<keyword evidence="3" id="KW-0720">Serine protease</keyword>
<dbReference type="RefSeq" id="WP_304601824.1">
    <property type="nucleotide sequence ID" value="NZ_JAUQYP010000001.1"/>
</dbReference>
<evidence type="ECO:0000256" key="1">
    <source>
        <dbReference type="ARBA" id="ARBA00022670"/>
    </source>
</evidence>
<accession>A0ABT9DBL2</accession>
<keyword evidence="7" id="KW-1185">Reference proteome</keyword>
<dbReference type="Gene3D" id="3.40.50.1820">
    <property type="entry name" value="alpha/beta hydrolase"/>
    <property type="match status" value="1"/>
</dbReference>
<dbReference type="InterPro" id="IPR051167">
    <property type="entry name" value="Prolyl_oligopep/macrocyclase"/>
</dbReference>
<dbReference type="Pfam" id="PF00326">
    <property type="entry name" value="Peptidase_S9"/>
    <property type="match status" value="1"/>
</dbReference>
<feature type="domain" description="Peptidase S9 prolyl oligopeptidase catalytic" evidence="4">
    <location>
        <begin position="486"/>
        <end position="686"/>
    </location>
</feature>
<dbReference type="Gene3D" id="2.130.10.120">
    <property type="entry name" value="Prolyl oligopeptidase, N-terminal domain"/>
    <property type="match status" value="1"/>
</dbReference>
<evidence type="ECO:0000313" key="7">
    <source>
        <dbReference type="Proteomes" id="UP001232536"/>
    </source>
</evidence>
<comment type="caution">
    <text evidence="6">The sequence shown here is derived from an EMBL/GenBank/DDBJ whole genome shotgun (WGS) entry which is preliminary data.</text>
</comment>
<name>A0ABT9DBL2_9CELL</name>
<organism evidence="6 7">
    <name type="scientific">Actinotalea lenta</name>
    <dbReference type="NCBI Taxonomy" id="3064654"/>
    <lineage>
        <taxon>Bacteria</taxon>
        <taxon>Bacillati</taxon>
        <taxon>Actinomycetota</taxon>
        <taxon>Actinomycetes</taxon>
        <taxon>Micrococcales</taxon>
        <taxon>Cellulomonadaceae</taxon>
        <taxon>Actinotalea</taxon>
    </lineage>
</organism>
<dbReference type="Pfam" id="PF02897">
    <property type="entry name" value="Peptidase_S9_N"/>
    <property type="match status" value="1"/>
</dbReference>
<evidence type="ECO:0000259" key="5">
    <source>
        <dbReference type="Pfam" id="PF02897"/>
    </source>
</evidence>
<dbReference type="PANTHER" id="PTHR42881:SF13">
    <property type="entry name" value="PROLYL ENDOPEPTIDASE"/>
    <property type="match status" value="1"/>
</dbReference>
<protein>
    <submittedName>
        <fullName evidence="6">Prolyl oligopeptidase family serine peptidase</fullName>
    </submittedName>
</protein>
<proteinExistence type="predicted"/>
<keyword evidence="2" id="KW-0378">Hydrolase</keyword>